<accession>A0ABW6WEK9</accession>
<dbReference type="GO" id="GO:0016740">
    <property type="term" value="F:transferase activity"/>
    <property type="evidence" value="ECO:0007669"/>
    <property type="project" value="UniProtKB-KW"/>
</dbReference>
<sequence>MKILLSHAYSRRNAGDAALLSVLIQDVRDMFPGAELTVLMMDQVRPGETFEGVPVLPLPTQHAVHGFSSRWVKLAHSLATLAGTTLAFRLPALARPRVIGRRLDDHMRLCRDADLVVCAGGGYLRGKPTWSSTFTLALLLQPLVMYRELGIPTVLYSQSFGPFANRTQRWMARRVLPKVDLLIAREEISREVLADLGVRDNVLRSVDCGFAFDPDVTVDLRAGLGVAPGSPLVGITVRQWLDPVGQERYEQAVAGVADTAVEEFGATVVFVPQVTSEHQDDDDRVVSRRVADRMRHPASVLSESYDHATVKAMYASLDLLIGTRFHSVIFAMTSFVPVLAIEYEHKTSGIMRDLGLDEWVHDITTVDRDALVAGLRELFARREEVRSQLADRMPAYRNRARCTKLALPGVVGAAEAHAEGAPFSLERGK</sequence>
<dbReference type="EMBL" id="JBIAZU010000003">
    <property type="protein sequence ID" value="MFF5291483.1"/>
    <property type="molecule type" value="Genomic_DNA"/>
</dbReference>
<organism evidence="2 3">
    <name type="scientific">Paractinoplanes globisporus</name>
    <dbReference type="NCBI Taxonomy" id="113565"/>
    <lineage>
        <taxon>Bacteria</taxon>
        <taxon>Bacillati</taxon>
        <taxon>Actinomycetota</taxon>
        <taxon>Actinomycetes</taxon>
        <taxon>Micromonosporales</taxon>
        <taxon>Micromonosporaceae</taxon>
        <taxon>Paractinoplanes</taxon>
    </lineage>
</organism>
<dbReference type="Pfam" id="PF04230">
    <property type="entry name" value="PS_pyruv_trans"/>
    <property type="match status" value="1"/>
</dbReference>
<keyword evidence="2" id="KW-0808">Transferase</keyword>
<protein>
    <submittedName>
        <fullName evidence="2">Polysaccharide pyruvyl transferase family protein</fullName>
    </submittedName>
</protein>
<evidence type="ECO:0000313" key="2">
    <source>
        <dbReference type="EMBL" id="MFF5291483.1"/>
    </source>
</evidence>
<evidence type="ECO:0000259" key="1">
    <source>
        <dbReference type="Pfam" id="PF04230"/>
    </source>
</evidence>
<dbReference type="PANTHER" id="PTHR36836:SF1">
    <property type="entry name" value="COLANIC ACID BIOSYNTHESIS PROTEIN WCAK"/>
    <property type="match status" value="1"/>
</dbReference>
<keyword evidence="3" id="KW-1185">Reference proteome</keyword>
<dbReference type="PANTHER" id="PTHR36836">
    <property type="entry name" value="COLANIC ACID BIOSYNTHESIS PROTEIN WCAK"/>
    <property type="match status" value="1"/>
</dbReference>
<comment type="caution">
    <text evidence="2">The sequence shown here is derived from an EMBL/GenBank/DDBJ whole genome shotgun (WGS) entry which is preliminary data.</text>
</comment>
<dbReference type="Proteomes" id="UP001602245">
    <property type="component" value="Unassembled WGS sequence"/>
</dbReference>
<reference evidence="2 3" key="1">
    <citation type="submission" date="2024-10" db="EMBL/GenBank/DDBJ databases">
        <title>The Natural Products Discovery Center: Release of the First 8490 Sequenced Strains for Exploring Actinobacteria Biosynthetic Diversity.</title>
        <authorList>
            <person name="Kalkreuter E."/>
            <person name="Kautsar S.A."/>
            <person name="Yang D."/>
            <person name="Bader C.D."/>
            <person name="Teijaro C.N."/>
            <person name="Fluegel L."/>
            <person name="Davis C.M."/>
            <person name="Simpson J.R."/>
            <person name="Lauterbach L."/>
            <person name="Steele A.D."/>
            <person name="Gui C."/>
            <person name="Meng S."/>
            <person name="Li G."/>
            <person name="Viehrig K."/>
            <person name="Ye F."/>
            <person name="Su P."/>
            <person name="Kiefer A.F."/>
            <person name="Nichols A."/>
            <person name="Cepeda A.J."/>
            <person name="Yan W."/>
            <person name="Fan B."/>
            <person name="Jiang Y."/>
            <person name="Adhikari A."/>
            <person name="Zheng C.-J."/>
            <person name="Schuster L."/>
            <person name="Cowan T.M."/>
            <person name="Smanski M.J."/>
            <person name="Chevrette M.G."/>
            <person name="De Carvalho L.P.S."/>
            <person name="Shen B."/>
        </authorList>
    </citation>
    <scope>NUCLEOTIDE SEQUENCE [LARGE SCALE GENOMIC DNA]</scope>
    <source>
        <strain evidence="2 3">NPDC000087</strain>
    </source>
</reference>
<evidence type="ECO:0000313" key="3">
    <source>
        <dbReference type="Proteomes" id="UP001602245"/>
    </source>
</evidence>
<dbReference type="RefSeq" id="WP_020515504.1">
    <property type="nucleotide sequence ID" value="NZ_JBIAZU010000003.1"/>
</dbReference>
<dbReference type="SUPFAM" id="SSF53756">
    <property type="entry name" value="UDP-Glycosyltransferase/glycogen phosphorylase"/>
    <property type="match status" value="1"/>
</dbReference>
<name>A0ABW6WEK9_9ACTN</name>
<feature type="domain" description="Polysaccharide pyruvyl transferase" evidence="1">
    <location>
        <begin position="13"/>
        <end position="345"/>
    </location>
</feature>
<gene>
    <name evidence="2" type="ORF">ACFY35_18735</name>
</gene>
<proteinExistence type="predicted"/>
<dbReference type="InterPro" id="IPR007345">
    <property type="entry name" value="Polysacch_pyruvyl_Trfase"/>
</dbReference>